<evidence type="ECO:0000256" key="2">
    <source>
        <dbReference type="ARBA" id="ARBA00022475"/>
    </source>
</evidence>
<keyword evidence="4 6" id="KW-1133">Transmembrane helix</keyword>
<dbReference type="EMBL" id="FWZX01000003">
    <property type="protein sequence ID" value="SMF04487.1"/>
    <property type="molecule type" value="Genomic_DNA"/>
</dbReference>
<dbReference type="STRING" id="560819.SAMN05428998_103203"/>
<evidence type="ECO:0000256" key="1">
    <source>
        <dbReference type="ARBA" id="ARBA00004651"/>
    </source>
</evidence>
<feature type="transmembrane region" description="Helical" evidence="6">
    <location>
        <begin position="21"/>
        <end position="39"/>
    </location>
</feature>
<dbReference type="GO" id="GO:0005886">
    <property type="term" value="C:plasma membrane"/>
    <property type="evidence" value="ECO:0007669"/>
    <property type="project" value="UniProtKB-SubCell"/>
</dbReference>
<keyword evidence="5 6" id="KW-0472">Membrane</keyword>
<dbReference type="RefSeq" id="WP_085121642.1">
    <property type="nucleotide sequence ID" value="NZ_FWZX01000003.1"/>
</dbReference>
<feature type="transmembrane region" description="Helical" evidence="6">
    <location>
        <begin position="99"/>
        <end position="117"/>
    </location>
</feature>
<evidence type="ECO:0000313" key="7">
    <source>
        <dbReference type="EMBL" id="SMF04487.1"/>
    </source>
</evidence>
<reference evidence="7 8" key="1">
    <citation type="submission" date="2017-04" db="EMBL/GenBank/DDBJ databases">
        <authorList>
            <person name="Afonso C.L."/>
            <person name="Miller P.J."/>
            <person name="Scott M.A."/>
            <person name="Spackman E."/>
            <person name="Goraichik I."/>
            <person name="Dimitrov K.M."/>
            <person name="Suarez D.L."/>
            <person name="Swayne D.E."/>
        </authorList>
    </citation>
    <scope>NUCLEOTIDE SEQUENCE [LARGE SCALE GENOMIC DNA]</scope>
    <source>
        <strain evidence="7 8">USBA 355</strain>
    </source>
</reference>
<keyword evidence="3 6" id="KW-0812">Transmembrane</keyword>
<feature type="transmembrane region" description="Helical" evidence="6">
    <location>
        <begin position="222"/>
        <end position="241"/>
    </location>
</feature>
<keyword evidence="2" id="KW-1003">Cell membrane</keyword>
<feature type="transmembrane region" description="Helical" evidence="6">
    <location>
        <begin position="253"/>
        <end position="284"/>
    </location>
</feature>
<dbReference type="CDD" id="cd06581">
    <property type="entry name" value="TM_PBP1_LivM_like"/>
    <property type="match status" value="1"/>
</dbReference>
<dbReference type="InterPro" id="IPR043428">
    <property type="entry name" value="LivM-like"/>
</dbReference>
<evidence type="ECO:0000313" key="8">
    <source>
        <dbReference type="Proteomes" id="UP000192917"/>
    </source>
</evidence>
<feature type="transmembrane region" description="Helical" evidence="6">
    <location>
        <begin position="76"/>
        <end position="93"/>
    </location>
</feature>
<name>A0A1Y6BJM1_9PROT</name>
<keyword evidence="8" id="KW-1185">Reference proteome</keyword>
<proteinExistence type="predicted"/>
<dbReference type="PANTHER" id="PTHR30482">
    <property type="entry name" value="HIGH-AFFINITY BRANCHED-CHAIN AMINO ACID TRANSPORT SYSTEM PERMEASE"/>
    <property type="match status" value="1"/>
</dbReference>
<feature type="transmembrane region" description="Helical" evidence="6">
    <location>
        <begin position="124"/>
        <end position="145"/>
    </location>
</feature>
<dbReference type="InterPro" id="IPR001851">
    <property type="entry name" value="ABC_transp_permease"/>
</dbReference>
<evidence type="ECO:0000256" key="3">
    <source>
        <dbReference type="ARBA" id="ARBA00022692"/>
    </source>
</evidence>
<dbReference type="Pfam" id="PF02653">
    <property type="entry name" value="BPD_transp_2"/>
    <property type="match status" value="1"/>
</dbReference>
<evidence type="ECO:0000256" key="6">
    <source>
        <dbReference type="SAM" id="Phobius"/>
    </source>
</evidence>
<dbReference type="Proteomes" id="UP000192917">
    <property type="component" value="Unassembled WGS sequence"/>
</dbReference>
<dbReference type="AlphaFoldDB" id="A0A1Y6BJM1"/>
<comment type="subcellular location">
    <subcellularLocation>
        <location evidence="1">Cell membrane</location>
        <topology evidence="1">Multi-pass membrane protein</topology>
    </subcellularLocation>
</comment>
<evidence type="ECO:0000256" key="4">
    <source>
        <dbReference type="ARBA" id="ARBA00022989"/>
    </source>
</evidence>
<sequence>MRTGHYVESYEKQLALTTNPVTWAWTGALLLGLALFPLLVGNYLLSVAITVGIAAIGAIGLNLLTGITGLISLGQAGFLAAGCYTTALLVADYGWPPELALLAAGFVSALLSLVIGVPSLRLKGLYLAITTLAFSFIITHFLLYAEALTHGPYGVRVENLRFLGLDLTQLDQLFWLVLAVLVLTVLAALNLLRTRVGRAFTAIRDHDVAARVMGISLTRYKLAAFMVSSFVVGIAGGLMAFQFRFINVDLFNLLISIEALAMIIVGGLGSVAGSILGAVFIVLLPEAVRALTDLLPAALTEMLSTYVYEVRGLLTGLAIIVMLRIEPHGLIGLWRDAKRYWTHWPLSV</sequence>
<feature type="transmembrane region" description="Helical" evidence="6">
    <location>
        <begin position="45"/>
        <end position="64"/>
    </location>
</feature>
<dbReference type="GO" id="GO:0015658">
    <property type="term" value="F:branched-chain amino acid transmembrane transporter activity"/>
    <property type="evidence" value="ECO:0007669"/>
    <property type="project" value="InterPro"/>
</dbReference>
<accession>A0A1Y6BJM1</accession>
<evidence type="ECO:0000256" key="5">
    <source>
        <dbReference type="ARBA" id="ARBA00023136"/>
    </source>
</evidence>
<dbReference type="PANTHER" id="PTHR30482:SF5">
    <property type="entry name" value="ABC TRANSPORTER PERMEASE PROTEIN"/>
    <property type="match status" value="1"/>
</dbReference>
<protein>
    <submittedName>
        <fullName evidence="7">Amino acid/amide ABC transporter membrane protein 2, HAAT family</fullName>
    </submittedName>
</protein>
<gene>
    <name evidence="7" type="ORF">SAMN05428998_103203</name>
</gene>
<organism evidence="7 8">
    <name type="scientific">Tistlia consotensis USBA 355</name>
    <dbReference type="NCBI Taxonomy" id="560819"/>
    <lineage>
        <taxon>Bacteria</taxon>
        <taxon>Pseudomonadati</taxon>
        <taxon>Pseudomonadota</taxon>
        <taxon>Alphaproteobacteria</taxon>
        <taxon>Rhodospirillales</taxon>
        <taxon>Rhodovibrionaceae</taxon>
        <taxon>Tistlia</taxon>
    </lineage>
</organism>
<feature type="transmembrane region" description="Helical" evidence="6">
    <location>
        <begin position="173"/>
        <end position="192"/>
    </location>
</feature>